<dbReference type="RefSeq" id="WP_367973858.1">
    <property type="nucleotide sequence ID" value="NZ_JBFPEQ010000001.1"/>
</dbReference>
<evidence type="ECO:0000313" key="2">
    <source>
        <dbReference type="EMBL" id="MEX0380453.1"/>
    </source>
</evidence>
<sequence>MKLELRLVKKLNKYRAYLNVAFVVSSVSIVLNVFVVPRKFHILPFFYYFVLLICLWNIFIFLNWNENEKLLLKQMFITSNDYKKSKSDEFISSMMNYREQVYKIRFFIIIFLIFFPLFHLFLLIDAGIILKVLSLVITAANAVSIVNFLIKSDNDFDTMVLKYGDSETKKIVDKL</sequence>
<dbReference type="Proteomes" id="UP001556617">
    <property type="component" value="Unassembled WGS sequence"/>
</dbReference>
<evidence type="ECO:0000313" key="3">
    <source>
        <dbReference type="Proteomes" id="UP001556617"/>
    </source>
</evidence>
<proteinExistence type="predicted"/>
<keyword evidence="1" id="KW-0812">Transmembrane</keyword>
<name>A0ABV3S1Z5_9LACO</name>
<feature type="transmembrane region" description="Helical" evidence="1">
    <location>
        <begin position="16"/>
        <end position="36"/>
    </location>
</feature>
<keyword evidence="1" id="KW-1133">Transmembrane helix</keyword>
<gene>
    <name evidence="2" type="ORF">AB3K24_03695</name>
</gene>
<keyword evidence="3" id="KW-1185">Reference proteome</keyword>
<evidence type="ECO:0000256" key="1">
    <source>
        <dbReference type="SAM" id="Phobius"/>
    </source>
</evidence>
<keyword evidence="1" id="KW-0472">Membrane</keyword>
<organism evidence="2 3">
    <name type="scientific">Leuconostoc aquikimchii</name>
    <dbReference type="NCBI Taxonomy" id="3236804"/>
    <lineage>
        <taxon>Bacteria</taxon>
        <taxon>Bacillati</taxon>
        <taxon>Bacillota</taxon>
        <taxon>Bacilli</taxon>
        <taxon>Lactobacillales</taxon>
        <taxon>Lactobacillaceae</taxon>
        <taxon>Leuconostoc</taxon>
    </lineage>
</organism>
<comment type="caution">
    <text evidence="2">The sequence shown here is derived from an EMBL/GenBank/DDBJ whole genome shotgun (WGS) entry which is preliminary data.</text>
</comment>
<feature type="transmembrane region" description="Helical" evidence="1">
    <location>
        <begin position="104"/>
        <end position="122"/>
    </location>
</feature>
<reference evidence="2 3" key="1">
    <citation type="submission" date="2024-07" db="EMBL/GenBank/DDBJ databases">
        <authorList>
            <person name="Yun M."/>
        </authorList>
    </citation>
    <scope>NUCLEOTIDE SEQUENCE [LARGE SCALE GENOMIC DNA]</scope>
    <source>
        <strain evidence="2 3">MS01</strain>
    </source>
</reference>
<feature type="transmembrane region" description="Helical" evidence="1">
    <location>
        <begin position="128"/>
        <end position="150"/>
    </location>
</feature>
<accession>A0ABV3S1Z5</accession>
<dbReference type="EMBL" id="JBFPER010000001">
    <property type="protein sequence ID" value="MEX0380453.1"/>
    <property type="molecule type" value="Genomic_DNA"/>
</dbReference>
<feature type="transmembrane region" description="Helical" evidence="1">
    <location>
        <begin position="42"/>
        <end position="64"/>
    </location>
</feature>
<protein>
    <submittedName>
        <fullName evidence="2">Uncharacterized protein</fullName>
    </submittedName>
</protein>